<dbReference type="InterPro" id="IPR032675">
    <property type="entry name" value="LRR_dom_sf"/>
</dbReference>
<gene>
    <name evidence="1" type="ORF">ARMOST_19378</name>
</gene>
<organism evidence="1 2">
    <name type="scientific">Armillaria ostoyae</name>
    <name type="common">Armillaria root rot fungus</name>
    <dbReference type="NCBI Taxonomy" id="47428"/>
    <lineage>
        <taxon>Eukaryota</taxon>
        <taxon>Fungi</taxon>
        <taxon>Dikarya</taxon>
        <taxon>Basidiomycota</taxon>
        <taxon>Agaricomycotina</taxon>
        <taxon>Agaricomycetes</taxon>
        <taxon>Agaricomycetidae</taxon>
        <taxon>Agaricales</taxon>
        <taxon>Marasmiineae</taxon>
        <taxon>Physalacriaceae</taxon>
        <taxon>Armillaria</taxon>
    </lineage>
</organism>
<evidence type="ECO:0000313" key="1">
    <source>
        <dbReference type="EMBL" id="SJL15870.1"/>
    </source>
</evidence>
<keyword evidence="2" id="KW-1185">Reference proteome</keyword>
<name>A0A284S4E1_ARMOS</name>
<sequence>MPVFLLPPVLLAKIVFEAPLSDQKRLRSTCKLFCTIATPFVFKTIVIDFKRIRFTPLKAINYLKQIAEGAQLARYARSVVFKSTSTRRKPLNRLWTSIKNTRESKMHGKSIEELLLAAIPLMQSLRHVIWDKFDPGTLDPEAIREIILRLSSLPLLFTGATIDDVSSVIANSPHLVNLSIDHGFHLDSNFNLSVLHVISLFNKFPRGQFSNVQALDLSGLCVDLPPSSIPSLIPHLRHLTDLSIWGFVLPAVFWDYLCDANIHLECLSLNPCEVGPALTHYLSSFTGLRQLYISLQKPSDHSEYVEMHPSWFLRVIQIHALHLTGVHILPSVPGSWCLSELIIGHLLLCINLRSISVRVDNDSARVKGSKNVAVSVAFMSQNCSELTLGNSNSLYEVVYISGTL</sequence>
<dbReference type="Gene3D" id="3.80.10.10">
    <property type="entry name" value="Ribonuclease Inhibitor"/>
    <property type="match status" value="1"/>
</dbReference>
<accession>A0A284S4E1</accession>
<dbReference type="SUPFAM" id="SSF52047">
    <property type="entry name" value="RNI-like"/>
    <property type="match status" value="1"/>
</dbReference>
<protein>
    <recommendedName>
        <fullName evidence="3">F-box domain-containing protein</fullName>
    </recommendedName>
</protein>
<dbReference type="OrthoDB" id="2962518at2759"/>
<evidence type="ECO:0008006" key="3">
    <source>
        <dbReference type="Google" id="ProtNLM"/>
    </source>
</evidence>
<proteinExistence type="predicted"/>
<dbReference type="EMBL" id="FUEG01000031">
    <property type="protein sequence ID" value="SJL15870.1"/>
    <property type="molecule type" value="Genomic_DNA"/>
</dbReference>
<dbReference type="Proteomes" id="UP000219338">
    <property type="component" value="Unassembled WGS sequence"/>
</dbReference>
<reference evidence="2" key="1">
    <citation type="journal article" date="2017" name="Nat. Ecol. Evol.">
        <title>Genome expansion and lineage-specific genetic innovations in the forest pathogenic fungi Armillaria.</title>
        <authorList>
            <person name="Sipos G."/>
            <person name="Prasanna A.N."/>
            <person name="Walter M.C."/>
            <person name="O'Connor E."/>
            <person name="Balint B."/>
            <person name="Krizsan K."/>
            <person name="Kiss B."/>
            <person name="Hess J."/>
            <person name="Varga T."/>
            <person name="Slot J."/>
            <person name="Riley R."/>
            <person name="Boka B."/>
            <person name="Rigling D."/>
            <person name="Barry K."/>
            <person name="Lee J."/>
            <person name="Mihaltcheva S."/>
            <person name="LaButti K."/>
            <person name="Lipzen A."/>
            <person name="Waldron R."/>
            <person name="Moloney N.M."/>
            <person name="Sperisen C."/>
            <person name="Kredics L."/>
            <person name="Vagvoelgyi C."/>
            <person name="Patrignani A."/>
            <person name="Fitzpatrick D."/>
            <person name="Nagy I."/>
            <person name="Doyle S."/>
            <person name="Anderson J.B."/>
            <person name="Grigoriev I.V."/>
            <person name="Gueldener U."/>
            <person name="Muensterkoetter M."/>
            <person name="Nagy L.G."/>
        </authorList>
    </citation>
    <scope>NUCLEOTIDE SEQUENCE [LARGE SCALE GENOMIC DNA]</scope>
    <source>
        <strain evidence="2">C18/9</strain>
    </source>
</reference>
<dbReference type="AlphaFoldDB" id="A0A284S4E1"/>
<evidence type="ECO:0000313" key="2">
    <source>
        <dbReference type="Proteomes" id="UP000219338"/>
    </source>
</evidence>